<dbReference type="EMBL" id="MT142514">
    <property type="protein sequence ID" value="QJA83620.1"/>
    <property type="molecule type" value="Genomic_DNA"/>
</dbReference>
<dbReference type="AlphaFoldDB" id="A0A6M3KPE4"/>
<dbReference type="Gene3D" id="2.60.120.260">
    <property type="entry name" value="Galactose-binding domain-like"/>
    <property type="match status" value="1"/>
</dbReference>
<organism evidence="2">
    <name type="scientific">viral metagenome</name>
    <dbReference type="NCBI Taxonomy" id="1070528"/>
    <lineage>
        <taxon>unclassified sequences</taxon>
        <taxon>metagenomes</taxon>
        <taxon>organismal metagenomes</taxon>
    </lineage>
</organism>
<dbReference type="Gene3D" id="2.60.120.200">
    <property type="match status" value="1"/>
</dbReference>
<dbReference type="EMBL" id="MT141487">
    <property type="protein sequence ID" value="QJA62996.1"/>
    <property type="molecule type" value="Genomic_DNA"/>
</dbReference>
<evidence type="ECO:0000313" key="1">
    <source>
        <dbReference type="EMBL" id="QJA62996.1"/>
    </source>
</evidence>
<dbReference type="SUPFAM" id="SSF49899">
    <property type="entry name" value="Concanavalin A-like lectins/glucanases"/>
    <property type="match status" value="1"/>
</dbReference>
<evidence type="ECO:0000313" key="2">
    <source>
        <dbReference type="EMBL" id="QJA83620.1"/>
    </source>
</evidence>
<sequence>MLIINNTDVIEGGASVASVVDYTISGFTSGTTPINLATGVLSTTLTTVLVTASAVTCVVGIILVNTHSAAVEVTLRIDPANGAAPRYVIPKAISLGIGYRLATDGVKFTVTDTNGAIVTTGSVSDTAYNEATWNDVTAIAPSKNAVRDEFENRVPLSLFDAQTILAAVSDNSPVAVAVAVQQVIGRLTGGNIKGLTATELTALLNAATTALQGAVELDTVTETVAGVDTSRAVTAEGAHAAIAVDKNPLARAQGVNMTAAASGSSGIMVADSVHLDQGTGAFTLSCKRNLASYVVAAILMEKHDDTTGYRFSTVVTTGYLKLEINDTTYTSSAAPSIVAGTEREFTVTVSPGTTNTTVTFYCDGIIVGTAQTATNETTTDNAVSFYAMGTDAIRTAGINKGDLVYNRALTAAEVLDLYRNGINFADKWGNQTNTVGNPEFVSNTTGWTSTAYVISRVDSEIDPGTSSVTEGASDKWVAKLEATAASGRLFYSIATVTVKTGQHLYVSFMYYNPTGNPDMYCSQYPAPYTAMIVTQGNLTTKDEWTLVKGYVLIATAGAVQITVGQLSAGGADTDLCYVDAFNVHPEGATLALEGEGIQIGKWYDSSSNNLDASYPAAGSSLIRKPFRGVTQPTPSAKTTAVTLTITELLTRIITGTHTAGATQAYTLPTGTLCEAGGFFNINDSIDWVLINLSAAAADTITVTAGATHTIVGNPIVQAAHASTGGIYGNSATFRTRKTALNTFVTYRIS</sequence>
<reference evidence="2" key="1">
    <citation type="submission" date="2020-03" db="EMBL/GenBank/DDBJ databases">
        <title>The deep terrestrial virosphere.</title>
        <authorList>
            <person name="Holmfeldt K."/>
            <person name="Nilsson E."/>
            <person name="Simone D."/>
            <person name="Lopez-Fernandez M."/>
            <person name="Wu X."/>
            <person name="de Brujin I."/>
            <person name="Lundin D."/>
            <person name="Andersson A."/>
            <person name="Bertilsson S."/>
            <person name="Dopson M."/>
        </authorList>
    </citation>
    <scope>NUCLEOTIDE SEQUENCE</scope>
    <source>
        <strain evidence="2">MM415A00270</strain>
        <strain evidence="1">MM415B00672</strain>
    </source>
</reference>
<dbReference type="InterPro" id="IPR013320">
    <property type="entry name" value="ConA-like_dom_sf"/>
</dbReference>
<proteinExistence type="predicted"/>
<accession>A0A6M3KPE4</accession>
<gene>
    <name evidence="2" type="ORF">MM415A00270_0028</name>
    <name evidence="1" type="ORF">MM415B00672_0014</name>
</gene>
<protein>
    <submittedName>
        <fullName evidence="2">Uncharacterized protein</fullName>
    </submittedName>
</protein>
<name>A0A6M3KPE4_9ZZZZ</name>